<dbReference type="Pfam" id="PF14299">
    <property type="entry name" value="PP2"/>
    <property type="match status" value="1"/>
</dbReference>
<dbReference type="AlphaFoldDB" id="A0A803R5V5"/>
<dbReference type="Proteomes" id="UP000596661">
    <property type="component" value="Chromosome 6"/>
</dbReference>
<dbReference type="OrthoDB" id="1918565at2759"/>
<reference evidence="3" key="2">
    <citation type="submission" date="2021-03" db="UniProtKB">
        <authorList>
            <consortium name="EnsemblPlants"/>
        </authorList>
    </citation>
    <scope>IDENTIFICATION</scope>
</reference>
<accession>A0A803R5V5</accession>
<dbReference type="InterPro" id="IPR001810">
    <property type="entry name" value="F-box_dom"/>
</dbReference>
<feature type="region of interest" description="Disordered" evidence="1">
    <location>
        <begin position="257"/>
        <end position="283"/>
    </location>
</feature>
<dbReference type="EMBL" id="UZAU01000598">
    <property type="status" value="NOT_ANNOTATED_CDS"/>
    <property type="molecule type" value="Genomic_DNA"/>
</dbReference>
<dbReference type="PANTHER" id="PTHR32278:SF111">
    <property type="entry name" value="F-BOX PROTEIN PP2-B12-RELATED"/>
    <property type="match status" value="1"/>
</dbReference>
<dbReference type="Pfam" id="PF00646">
    <property type="entry name" value="F-box"/>
    <property type="match status" value="1"/>
</dbReference>
<dbReference type="CDD" id="cd22162">
    <property type="entry name" value="F-box_AtSKIP3-like"/>
    <property type="match status" value="1"/>
</dbReference>
<feature type="compositionally biased region" description="Basic and acidic residues" evidence="1">
    <location>
        <begin position="259"/>
        <end position="283"/>
    </location>
</feature>
<dbReference type="SMART" id="SM00256">
    <property type="entry name" value="FBOX"/>
    <property type="match status" value="1"/>
</dbReference>
<evidence type="ECO:0000313" key="4">
    <source>
        <dbReference type="Proteomes" id="UP000596661"/>
    </source>
</evidence>
<dbReference type="OMA" id="HMARILR"/>
<feature type="domain" description="F-box" evidence="2">
    <location>
        <begin position="35"/>
        <end position="75"/>
    </location>
</feature>
<evidence type="ECO:0000313" key="3">
    <source>
        <dbReference type="EnsemblPlants" id="cds.novel_model_5455_5bd9a17a"/>
    </source>
</evidence>
<dbReference type="SUPFAM" id="SSF81383">
    <property type="entry name" value="F-box domain"/>
    <property type="match status" value="1"/>
</dbReference>
<reference evidence="3" key="1">
    <citation type="submission" date="2018-11" db="EMBL/GenBank/DDBJ databases">
        <authorList>
            <person name="Grassa J C."/>
        </authorList>
    </citation>
    <scope>NUCLEOTIDE SEQUENCE [LARGE SCALE GENOMIC DNA]</scope>
</reference>
<organism evidence="3 4">
    <name type="scientific">Cannabis sativa</name>
    <name type="common">Hemp</name>
    <name type="synonym">Marijuana</name>
    <dbReference type="NCBI Taxonomy" id="3483"/>
    <lineage>
        <taxon>Eukaryota</taxon>
        <taxon>Viridiplantae</taxon>
        <taxon>Streptophyta</taxon>
        <taxon>Embryophyta</taxon>
        <taxon>Tracheophyta</taxon>
        <taxon>Spermatophyta</taxon>
        <taxon>Magnoliopsida</taxon>
        <taxon>eudicotyledons</taxon>
        <taxon>Gunneridae</taxon>
        <taxon>Pentapetalae</taxon>
        <taxon>rosids</taxon>
        <taxon>fabids</taxon>
        <taxon>Rosales</taxon>
        <taxon>Cannabaceae</taxon>
        <taxon>Cannabis</taxon>
    </lineage>
</organism>
<dbReference type="PANTHER" id="PTHR32278">
    <property type="entry name" value="F-BOX DOMAIN-CONTAINING PROTEIN"/>
    <property type="match status" value="1"/>
</dbReference>
<keyword evidence="4" id="KW-1185">Reference proteome</keyword>
<dbReference type="InterPro" id="IPR036047">
    <property type="entry name" value="F-box-like_dom_sf"/>
</dbReference>
<evidence type="ECO:0000259" key="2">
    <source>
        <dbReference type="SMART" id="SM00256"/>
    </source>
</evidence>
<dbReference type="Gene3D" id="1.20.1280.50">
    <property type="match status" value="1"/>
</dbReference>
<dbReference type="InterPro" id="IPR025886">
    <property type="entry name" value="PP2-like"/>
</dbReference>
<dbReference type="Gramene" id="novel_model_5455_5bd9a17a">
    <property type="protein sequence ID" value="cds.novel_model_5455_5bd9a17a"/>
    <property type="gene ID" value="novel_gene_2829_5bd9a17a"/>
</dbReference>
<evidence type="ECO:0000256" key="1">
    <source>
        <dbReference type="SAM" id="MobiDB-lite"/>
    </source>
</evidence>
<sequence length="336" mass="37996">MGTVMGIEMEGETAKVGGDVGGGSNVEAVDYFYMLPEGCIAHIVSLTSPRDACRLCLVSSIFKSAAESDAVWEKFLPPGYHSFIVDSDYHRRALTKKDLYFSLCDQPLLFDEGRKSFSLDKVSGKKCYMLSARVLSIVWGDTPRYWTWIPSPEARFGDVAELISVCWFEILGKIDIRMLSPSTLYTANFVFKSTRGAYGFEHQTLDAVVGLVGGQKSTRSVYLDDEAGQRRRRSQIVPRRMGLLFRNHRNMETEISTTRSDRDMDMDMDRDRDRNDEHNHPKVRGDGWMEVELGEFFYDGGQEGELEINLLEVKGGNWKGGLIVQGIEIRPKKELA</sequence>
<protein>
    <recommendedName>
        <fullName evidence="2">F-box domain-containing protein</fullName>
    </recommendedName>
</protein>
<proteinExistence type="predicted"/>
<dbReference type="EnsemblPlants" id="novel_model_5455_5bd9a17a">
    <property type="protein sequence ID" value="cds.novel_model_5455_5bd9a17a"/>
    <property type="gene ID" value="novel_gene_2829_5bd9a17a"/>
</dbReference>
<name>A0A803R5V5_CANSA</name>